<dbReference type="InterPro" id="IPR015374">
    <property type="entry name" value="ChAPs"/>
</dbReference>
<dbReference type="Proteomes" id="UP000054304">
    <property type="component" value="Unassembled WGS sequence"/>
</dbReference>
<dbReference type="InterPro" id="IPR011990">
    <property type="entry name" value="TPR-like_helical_dom_sf"/>
</dbReference>
<reference evidence="2 3" key="1">
    <citation type="submission" date="2014-12" db="EMBL/GenBank/DDBJ databases">
        <authorList>
            <person name="Neuveglise Cecile"/>
        </authorList>
    </citation>
    <scope>NUCLEOTIDE SEQUENCE [LARGE SCALE GENOMIC DNA]</scope>
    <source>
        <strain evidence="2 3">CBS 12615</strain>
    </source>
</reference>
<dbReference type="AlphaFoldDB" id="A0A0C7N6V5"/>
<dbReference type="HOGENOM" id="CLU_019711_0_0_1"/>
<dbReference type="Gene3D" id="1.25.40.10">
    <property type="entry name" value="Tetratricopeptide repeat domain"/>
    <property type="match status" value="2"/>
</dbReference>
<feature type="compositionally biased region" description="Basic residues" evidence="1">
    <location>
        <begin position="1"/>
        <end position="10"/>
    </location>
</feature>
<feature type="region of interest" description="Disordered" evidence="1">
    <location>
        <begin position="1"/>
        <end position="23"/>
    </location>
</feature>
<proteinExistence type="predicted"/>
<dbReference type="GeneID" id="34687143"/>
<evidence type="ECO:0000256" key="1">
    <source>
        <dbReference type="SAM" id="MobiDB-lite"/>
    </source>
</evidence>
<dbReference type="EMBL" id="LN736367">
    <property type="protein sequence ID" value="CEP63627.1"/>
    <property type="molecule type" value="Genomic_DNA"/>
</dbReference>
<dbReference type="PANTHER" id="PTHR31975">
    <property type="entry name" value="BUD SITE SELECTION PROTEIN 7-RELATED"/>
    <property type="match status" value="1"/>
</dbReference>
<accession>A0A0C7N6V5</accession>
<sequence length="739" mass="83359">MNLLSWRKKNAGNSSTTTLNNENHKDALFKDSNLRSVENLTGHMDQNPRILESQFGESFTLRGNLLQSLTGPKLLGIGPPDMVHVTKYDKFRQMEIGEYHYLTGLDTSSEAAPIAYLNALKLSDGRQTAPSSASSSKNGHRVMTYCTTNVFSNVDIRIRYESPTHFQVIAVDALSGSSNIQVSSKLWEETFVSSFVRAVVINTDRERKLPGLVELSIALENGGFYAEKCTALLCEFLPRGPELGCDLARHSYVSYKNNYLIESLLTFLQIAGKLNGPVIEMLQKLIETDAPNEQCYRTALTSVLINSEAHDSLAIRTLNESMSSLFATGASRLEQDQLTYVSDLLNLQIEFLLCKGDFQLALPLAKRSTAVCSDNFEGWVKLARCYVLSGDFKNALLAINSLPMLPSSDPSREALWQKLFENNFYYYKPLGTGPRSYLQSSEYNFLSNTLKVVKDHDLSSMIYGRIVMPPQMNRGCINEIWDGPCSALGPIYGPQSKNLINFVSPQEVASLEDSDLLRRNTMASQLSWSLSCAYEVLMSVVADIGWNKLLELRSEIFVMERERSEEFTPTLRSDFKTKRLCEKWLDDLFLGLYEDLKITYNAQEHREEKYSGLEWELLGLTHLRTWNWTDAVPCLRTSVMARFDVVSADALLDLFLSRKHPVSEVLDPDVLLALVVDKISYDSRFYNYLQLPALHVLTQLCTLSGLDNVRNRVYALPNTQRGIVALMDKLLDYISELNG</sequence>
<feature type="compositionally biased region" description="Polar residues" evidence="1">
    <location>
        <begin position="11"/>
        <end position="21"/>
    </location>
</feature>
<dbReference type="GO" id="GO:0034044">
    <property type="term" value="C:exomer complex"/>
    <property type="evidence" value="ECO:0007669"/>
    <property type="project" value="UniProtKB-ARBA"/>
</dbReference>
<dbReference type="GO" id="GO:0006893">
    <property type="term" value="P:Golgi to plasma membrane transport"/>
    <property type="evidence" value="ECO:0007669"/>
    <property type="project" value="TreeGrafter"/>
</dbReference>
<dbReference type="SUPFAM" id="SSF48452">
    <property type="entry name" value="TPR-like"/>
    <property type="match status" value="1"/>
</dbReference>
<dbReference type="Pfam" id="PF09295">
    <property type="entry name" value="ChAPs"/>
    <property type="match status" value="2"/>
</dbReference>
<protein>
    <submittedName>
        <fullName evidence="2">LALA0S08e06942g1_1</fullName>
    </submittedName>
</protein>
<dbReference type="RefSeq" id="XP_022629840.1">
    <property type="nucleotide sequence ID" value="XM_022771240.1"/>
</dbReference>
<evidence type="ECO:0000313" key="3">
    <source>
        <dbReference type="Proteomes" id="UP000054304"/>
    </source>
</evidence>
<dbReference type="OrthoDB" id="434695at2759"/>
<name>A0A0C7N6V5_9SACH</name>
<dbReference type="STRING" id="1245769.A0A0C7N6V5"/>
<organism evidence="2 3">
    <name type="scientific">Lachancea lanzarotensis</name>
    <dbReference type="NCBI Taxonomy" id="1245769"/>
    <lineage>
        <taxon>Eukaryota</taxon>
        <taxon>Fungi</taxon>
        <taxon>Dikarya</taxon>
        <taxon>Ascomycota</taxon>
        <taxon>Saccharomycotina</taxon>
        <taxon>Saccharomycetes</taxon>
        <taxon>Saccharomycetales</taxon>
        <taxon>Saccharomycetaceae</taxon>
        <taxon>Lachancea</taxon>
    </lineage>
</organism>
<gene>
    <name evidence="2" type="ORF">LALA0_S08e06942g</name>
</gene>
<evidence type="ECO:0000313" key="2">
    <source>
        <dbReference type="EMBL" id="CEP63627.1"/>
    </source>
</evidence>
<dbReference type="PANTHER" id="PTHR31975:SF2">
    <property type="entry name" value="CHITIN BIOSYNTHESIS PROTEIN CHS6-RELATED"/>
    <property type="match status" value="1"/>
</dbReference>
<keyword evidence="3" id="KW-1185">Reference proteome</keyword>